<protein>
    <submittedName>
        <fullName evidence="2">Uncharacterized protein</fullName>
    </submittedName>
</protein>
<evidence type="ECO:0000313" key="3">
    <source>
        <dbReference type="Proteomes" id="UP000309174"/>
    </source>
</evidence>
<dbReference type="AlphaFoldDB" id="A0A5C4IZ23"/>
<name>A0A5C4IZ23_9ACTN</name>
<proteinExistence type="predicted"/>
<feature type="region of interest" description="Disordered" evidence="1">
    <location>
        <begin position="193"/>
        <end position="218"/>
    </location>
</feature>
<evidence type="ECO:0000313" key="2">
    <source>
        <dbReference type="EMBL" id="TMQ82633.1"/>
    </source>
</evidence>
<comment type="caution">
    <text evidence="2">The sequence shown here is derived from an EMBL/GenBank/DDBJ whole genome shotgun (WGS) entry which is preliminary data.</text>
</comment>
<feature type="region of interest" description="Disordered" evidence="1">
    <location>
        <begin position="1"/>
        <end position="42"/>
    </location>
</feature>
<sequence length="304" mass="31377">MATHVIPAPTAPPTARPTTAPTAAPSGTGTGTAPTAPASAPGPAYGAVPVTGAWLPLSAAFTDAVTDLTDREDLTVRCAPGLGRGAPGCYVPSLAAIELDGIHLGQQPGTCDPTRPADRERYPALWGVLTHEAAHATHTRWTIPGDASAAAAQAALALEESRIEVAQIRRRPADRRWIRACVTRLVFAEFTSPTAPPAATSATTPPAASSGTPPVTTPNTAMTPWNAGYAAALLLARTDAGILKPAETGKLAAAVLGVLGPTRLSALSALWHLAHATRDDDADTMMDLARRWCRILDVNPDRPA</sequence>
<organism evidence="2 3">
    <name type="scientific">Actinomadura soli</name>
    <dbReference type="NCBI Taxonomy" id="2508997"/>
    <lineage>
        <taxon>Bacteria</taxon>
        <taxon>Bacillati</taxon>
        <taxon>Actinomycetota</taxon>
        <taxon>Actinomycetes</taxon>
        <taxon>Streptosporangiales</taxon>
        <taxon>Thermomonosporaceae</taxon>
        <taxon>Actinomadura</taxon>
    </lineage>
</organism>
<feature type="non-terminal residue" evidence="2">
    <location>
        <position position="304"/>
    </location>
</feature>
<keyword evidence="3" id="KW-1185">Reference proteome</keyword>
<gene>
    <name evidence="2" type="ORF">ETD83_41300</name>
</gene>
<accession>A0A5C4IZ23</accession>
<evidence type="ECO:0000256" key="1">
    <source>
        <dbReference type="SAM" id="MobiDB-lite"/>
    </source>
</evidence>
<dbReference type="EMBL" id="VCKW01000508">
    <property type="protein sequence ID" value="TMQ82633.1"/>
    <property type="molecule type" value="Genomic_DNA"/>
</dbReference>
<reference evidence="2 3" key="1">
    <citation type="submission" date="2019-05" db="EMBL/GenBank/DDBJ databases">
        <title>Draft genome sequence of Actinomadura sp. 14C53.</title>
        <authorList>
            <person name="Saricaoglu S."/>
            <person name="Isik K."/>
        </authorList>
    </citation>
    <scope>NUCLEOTIDE SEQUENCE [LARGE SCALE GENOMIC DNA]</scope>
    <source>
        <strain evidence="2 3">14C53</strain>
    </source>
</reference>
<feature type="compositionally biased region" description="Low complexity" evidence="1">
    <location>
        <begin position="16"/>
        <end position="42"/>
    </location>
</feature>
<dbReference type="Proteomes" id="UP000309174">
    <property type="component" value="Unassembled WGS sequence"/>
</dbReference>